<accession>C4GGL9</accession>
<sequence length="45" mass="5278">MGYPFVLGVSKKRADYSIFRLPDWELQPAGQPEIRAPFFRLPQVR</sequence>
<dbReference type="Proteomes" id="UP000003009">
    <property type="component" value="Unassembled WGS sequence"/>
</dbReference>
<comment type="caution">
    <text evidence="1">The sequence shown here is derived from an EMBL/GenBank/DDBJ whole genome shotgun (WGS) entry which is preliminary data.</text>
</comment>
<dbReference type="AlphaFoldDB" id="C4GGL9"/>
<organism evidence="1 2">
    <name type="scientific">Kingella oralis ATCC 51147</name>
    <dbReference type="NCBI Taxonomy" id="629741"/>
    <lineage>
        <taxon>Bacteria</taxon>
        <taxon>Pseudomonadati</taxon>
        <taxon>Pseudomonadota</taxon>
        <taxon>Betaproteobacteria</taxon>
        <taxon>Neisseriales</taxon>
        <taxon>Neisseriaceae</taxon>
        <taxon>Kingella</taxon>
    </lineage>
</organism>
<proteinExistence type="predicted"/>
<name>C4GGL9_9NEIS</name>
<dbReference type="EMBL" id="ACJW02000002">
    <property type="protein sequence ID" value="EEP69374.1"/>
    <property type="molecule type" value="Genomic_DNA"/>
</dbReference>
<protein>
    <submittedName>
        <fullName evidence="1">Uncharacterized protein</fullName>
    </submittedName>
</protein>
<keyword evidence="2" id="KW-1185">Reference proteome</keyword>
<dbReference type="STRING" id="629741.GCWU000324_01287"/>
<reference evidence="1" key="1">
    <citation type="submission" date="2009-04" db="EMBL/GenBank/DDBJ databases">
        <authorList>
            <person name="Weinstock G."/>
            <person name="Sodergren E."/>
            <person name="Clifton S."/>
            <person name="Fulton L."/>
            <person name="Fulton B."/>
            <person name="Courtney L."/>
            <person name="Fronick C."/>
            <person name="Harrison M."/>
            <person name="Strong C."/>
            <person name="Farmer C."/>
            <person name="Delahaunty K."/>
            <person name="Markovic C."/>
            <person name="Hall O."/>
            <person name="Minx P."/>
            <person name="Tomlinson C."/>
            <person name="Mitreva M."/>
            <person name="Nelson J."/>
            <person name="Hou S."/>
            <person name="Wollam A."/>
            <person name="Pepin K.H."/>
            <person name="Johnson M."/>
            <person name="Bhonagiri V."/>
            <person name="Nash W.E."/>
            <person name="Warren W."/>
            <person name="Chinwalla A."/>
            <person name="Mardis E.R."/>
            <person name="Wilson R.K."/>
        </authorList>
    </citation>
    <scope>NUCLEOTIDE SEQUENCE [LARGE SCALE GENOMIC DNA]</scope>
    <source>
        <strain evidence="1">ATCC 51147</strain>
    </source>
</reference>
<dbReference type="HOGENOM" id="CLU_3200914_0_0_4"/>
<gene>
    <name evidence="1" type="ORF">GCWU000324_01287</name>
</gene>
<evidence type="ECO:0000313" key="2">
    <source>
        <dbReference type="Proteomes" id="UP000003009"/>
    </source>
</evidence>
<evidence type="ECO:0000313" key="1">
    <source>
        <dbReference type="EMBL" id="EEP69374.1"/>
    </source>
</evidence>